<dbReference type="GO" id="GO:0008270">
    <property type="term" value="F:zinc ion binding"/>
    <property type="evidence" value="ECO:0007669"/>
    <property type="project" value="UniProtKB-KW"/>
</dbReference>
<evidence type="ECO:0000256" key="2">
    <source>
        <dbReference type="ARBA" id="ARBA00022723"/>
    </source>
</evidence>
<evidence type="ECO:0000313" key="6">
    <source>
        <dbReference type="Proteomes" id="UP001329430"/>
    </source>
</evidence>
<reference evidence="5 6" key="1">
    <citation type="journal article" date="2024" name="Insects">
        <title>An Improved Chromosome-Level Genome Assembly of the Firefly Pyrocoelia pectoralis.</title>
        <authorList>
            <person name="Fu X."/>
            <person name="Meyer-Rochow V.B."/>
            <person name="Ballantyne L."/>
            <person name="Zhu X."/>
        </authorList>
    </citation>
    <scope>NUCLEOTIDE SEQUENCE [LARGE SCALE GENOMIC DNA]</scope>
    <source>
        <strain evidence="5">XCY_ONT2</strain>
    </source>
</reference>
<feature type="domain" description="SWIM-type" evidence="4">
    <location>
        <begin position="558"/>
        <end position="608"/>
    </location>
</feature>
<evidence type="ECO:0000256" key="1">
    <source>
        <dbReference type="ARBA" id="ARBA00001968"/>
    </source>
</evidence>
<evidence type="ECO:0000259" key="4">
    <source>
        <dbReference type="PROSITE" id="PS50966"/>
    </source>
</evidence>
<keyword evidence="2" id="KW-0479">Metal-binding</keyword>
<sequence length="637" mass="74460">MQDIENDTRLCTNCNITILNEIHILEENPECLRLNVIAQRGQRGCFICNAHENIHRLSIQSRLDIFVSRNIYIPEHVRCCNHHLNGNGVLLDVLVEGLRYVNRPYIFQGQHLQTFLQGLREKIIRERHRSFEDQNDFTDEEFTYLTSITKAQFNELFTYCDPIPVQGGHRRVSVKDLLCFMTKLRQGLSDDFLKIIFNYMSLKPATSLAIATVRQSLTLRFTVENIGFQSLTRQQYIVRHVDDFTNRLYNPDRRERKAITYIDCTYLEIEKSSCFRAQRLSYCLHKRKQLVKPPVLVAPDGFILDIHGPYFSNVTNNDAIICVNEFEHEVGEMREWFEEGDIAVLDRGYRDAVEYLERLGLSVVMPPLLQPGQNQFTTLEANQARLVTCTRWIVEMRNGHIKIIFKFFAYLIRRAHTLHLRDFLLIAGAVINRYRGFVVRENFNEAVAEEMLERVHDVNVVHARLQQENLLRTRGRWTPLTPQHVPLFPQLTLQFIRTFTLGTYQLRLAPSYIQDSLLRNVIELEEEGDQILEIDLNINEPGFIRLRVYSRFTNATRYQTWIAFNEENNQEDRLDENRIILGHYCSCKAGARTLGTCAHVASILWYLGYARHQAEVHYPSTLLLHNILNAENVVMNP</sequence>
<proteinExistence type="predicted"/>
<protein>
    <recommendedName>
        <fullName evidence="4">SWIM-type domain-containing protein</fullName>
    </recommendedName>
</protein>
<evidence type="ECO:0000313" key="5">
    <source>
        <dbReference type="EMBL" id="KAK5640525.1"/>
    </source>
</evidence>
<keyword evidence="6" id="KW-1185">Reference proteome</keyword>
<gene>
    <name evidence="5" type="ORF">RI129_011336</name>
</gene>
<comment type="cofactor">
    <cofactor evidence="1">
        <name>a divalent metal cation</name>
        <dbReference type="ChEBI" id="CHEBI:60240"/>
    </cofactor>
</comment>
<dbReference type="PROSITE" id="PS50966">
    <property type="entry name" value="ZF_SWIM"/>
    <property type="match status" value="1"/>
</dbReference>
<keyword evidence="3" id="KW-0863">Zinc-finger</keyword>
<dbReference type="Proteomes" id="UP001329430">
    <property type="component" value="Chromosome 8"/>
</dbReference>
<dbReference type="AlphaFoldDB" id="A0AAN7V0X4"/>
<dbReference type="InterPro" id="IPR007527">
    <property type="entry name" value="Znf_SWIM"/>
</dbReference>
<comment type="caution">
    <text evidence="5">The sequence shown here is derived from an EMBL/GenBank/DDBJ whole genome shotgun (WGS) entry which is preliminary data.</text>
</comment>
<accession>A0AAN7V0X4</accession>
<dbReference type="EMBL" id="JAVRBK010000008">
    <property type="protein sequence ID" value="KAK5640525.1"/>
    <property type="molecule type" value="Genomic_DNA"/>
</dbReference>
<organism evidence="5 6">
    <name type="scientific">Pyrocoelia pectoralis</name>
    <dbReference type="NCBI Taxonomy" id="417401"/>
    <lineage>
        <taxon>Eukaryota</taxon>
        <taxon>Metazoa</taxon>
        <taxon>Ecdysozoa</taxon>
        <taxon>Arthropoda</taxon>
        <taxon>Hexapoda</taxon>
        <taxon>Insecta</taxon>
        <taxon>Pterygota</taxon>
        <taxon>Neoptera</taxon>
        <taxon>Endopterygota</taxon>
        <taxon>Coleoptera</taxon>
        <taxon>Polyphaga</taxon>
        <taxon>Elateriformia</taxon>
        <taxon>Elateroidea</taxon>
        <taxon>Lampyridae</taxon>
        <taxon>Lampyrinae</taxon>
        <taxon>Pyrocoelia</taxon>
    </lineage>
</organism>
<dbReference type="InterPro" id="IPR027806">
    <property type="entry name" value="HARBI1_dom"/>
</dbReference>
<evidence type="ECO:0000256" key="3">
    <source>
        <dbReference type="PROSITE-ProRule" id="PRU00325"/>
    </source>
</evidence>
<name>A0AAN7V0X4_9COLE</name>
<dbReference type="Pfam" id="PF13359">
    <property type="entry name" value="DDE_Tnp_4"/>
    <property type="match status" value="1"/>
</dbReference>
<keyword evidence="3" id="KW-0862">Zinc</keyword>